<evidence type="ECO:0000313" key="2">
    <source>
        <dbReference type="Proteomes" id="UP000515806"/>
    </source>
</evidence>
<protein>
    <submittedName>
        <fullName evidence="1">Uncharacterized protein</fullName>
    </submittedName>
</protein>
<dbReference type="RefSeq" id="WP_187591025.1">
    <property type="nucleotide sequence ID" value="NZ_CP060723.1"/>
</dbReference>
<dbReference type="AlphaFoldDB" id="A0A7G9QAB6"/>
<accession>A0A7G9QAB6</accession>
<organism evidence="1 2">
    <name type="scientific">Pedobacter roseus</name>
    <dbReference type="NCBI Taxonomy" id="336820"/>
    <lineage>
        <taxon>Bacteria</taxon>
        <taxon>Pseudomonadati</taxon>
        <taxon>Bacteroidota</taxon>
        <taxon>Sphingobacteriia</taxon>
        <taxon>Sphingobacteriales</taxon>
        <taxon>Sphingobacteriaceae</taxon>
        <taxon>Pedobacter</taxon>
    </lineage>
</organism>
<dbReference type="SUPFAM" id="SSF53335">
    <property type="entry name" value="S-adenosyl-L-methionine-dependent methyltransferases"/>
    <property type="match status" value="1"/>
</dbReference>
<dbReference type="Proteomes" id="UP000515806">
    <property type="component" value="Chromosome"/>
</dbReference>
<dbReference type="Gene3D" id="3.40.50.150">
    <property type="entry name" value="Vaccinia Virus protein VP39"/>
    <property type="match status" value="1"/>
</dbReference>
<reference evidence="1 2" key="1">
    <citation type="submission" date="2020-08" db="EMBL/GenBank/DDBJ databases">
        <title>Genome sequence of Pedobacter roseus KACC 11594T.</title>
        <authorList>
            <person name="Hyun D.-W."/>
            <person name="Bae J.-W."/>
        </authorList>
    </citation>
    <scope>NUCLEOTIDE SEQUENCE [LARGE SCALE GENOMIC DNA]</scope>
    <source>
        <strain evidence="1 2">KACC 11594</strain>
    </source>
</reference>
<dbReference type="EMBL" id="CP060723">
    <property type="protein sequence ID" value="QNN40291.1"/>
    <property type="molecule type" value="Genomic_DNA"/>
</dbReference>
<name>A0A7G9QAB6_9SPHI</name>
<sequence>METTQLREELRRISDEILKPGDFHDKLAPAITDYVTLLSKIVKIDNDDELNRRHIQSEMGQAIGTFWAAQCVKEILRTQRFVRSLYAAIKEKLTQKAGPVQVMYAGTGPFAALALPVMMHFSPAEVQFTMLEINQQTYDILQQVLEAFNLRDYIAKCEIADATIYQLENTNIDIVLSETMSRALIKEPQVAIMLNFAKQLPSDTIFIPEEISVGLSTQQKSGAEPKLIKPLIEFNTALRQKLVDNTVGFNWQFDEVIVESDVEKDEQLYLSTEIKVYKDNFLGFNDCSLNILERIKTDKLDPKKIKFRYVLKETPGFMVYN</sequence>
<dbReference type="InterPro" id="IPR029063">
    <property type="entry name" value="SAM-dependent_MTases_sf"/>
</dbReference>
<dbReference type="KEGG" id="proe:H9L23_14130"/>
<gene>
    <name evidence="1" type="ORF">H9L23_14130</name>
</gene>
<proteinExistence type="predicted"/>
<keyword evidence="2" id="KW-1185">Reference proteome</keyword>
<evidence type="ECO:0000313" key="1">
    <source>
        <dbReference type="EMBL" id="QNN40291.1"/>
    </source>
</evidence>